<name>A0A814WVB6_ADIRI</name>
<organism evidence="2 3">
    <name type="scientific">Adineta ricciae</name>
    <name type="common">Rotifer</name>
    <dbReference type="NCBI Taxonomy" id="249248"/>
    <lineage>
        <taxon>Eukaryota</taxon>
        <taxon>Metazoa</taxon>
        <taxon>Spiralia</taxon>
        <taxon>Gnathifera</taxon>
        <taxon>Rotifera</taxon>
        <taxon>Eurotatoria</taxon>
        <taxon>Bdelloidea</taxon>
        <taxon>Adinetida</taxon>
        <taxon>Adinetidae</taxon>
        <taxon>Adineta</taxon>
    </lineage>
</organism>
<keyword evidence="1" id="KW-0812">Transmembrane</keyword>
<dbReference type="EMBL" id="CAJNOJ010000152">
    <property type="protein sequence ID" value="CAF1206872.1"/>
    <property type="molecule type" value="Genomic_DNA"/>
</dbReference>
<feature type="transmembrane region" description="Helical" evidence="1">
    <location>
        <begin position="21"/>
        <end position="40"/>
    </location>
</feature>
<dbReference type="OrthoDB" id="1711136at2759"/>
<dbReference type="AlphaFoldDB" id="A0A814WVB6"/>
<dbReference type="Proteomes" id="UP000663852">
    <property type="component" value="Unassembled WGS sequence"/>
</dbReference>
<sequence>MSLSVSSVVSFIFRCTTDNYRYLYFLILIPNALVIVTWTWRHNLSGLSWWSNQVTATIVVFVYVTIFCHFGWNRIHPTLDGLVLGAVVLHIIISFPPDAMCKALDDLWVDCIDSDCWLPSYSWVVLRDGLLVLCSFIGVIALRYSLTHPVQLCDPAPYVLIDEPPLSNLSSQRTRSTDQQHLYVVTRHVLIIQLALNAYEIVQSVTEYHVSYNLEEAARLFQAIKNIVDWSTIKLPTATATRDNAAEMIHRDELYARRLHAEFLQERERAVVIDRTPQANQTASAQHQPVGYLKNCGHRCDLRTTQRCCTCSDRRPRRQGNTYETYVDGQGVVNCAARNEFYCSTCKRQ</sequence>
<comment type="caution">
    <text evidence="2">The sequence shown here is derived from an EMBL/GenBank/DDBJ whole genome shotgun (WGS) entry which is preliminary data.</text>
</comment>
<evidence type="ECO:0000256" key="1">
    <source>
        <dbReference type="SAM" id="Phobius"/>
    </source>
</evidence>
<reference evidence="2" key="1">
    <citation type="submission" date="2021-02" db="EMBL/GenBank/DDBJ databases">
        <authorList>
            <person name="Nowell W R."/>
        </authorList>
    </citation>
    <scope>NUCLEOTIDE SEQUENCE</scope>
</reference>
<protein>
    <submittedName>
        <fullName evidence="2">Uncharacterized protein</fullName>
    </submittedName>
</protein>
<feature type="transmembrane region" description="Helical" evidence="1">
    <location>
        <begin position="52"/>
        <end position="72"/>
    </location>
</feature>
<feature type="transmembrane region" description="Helical" evidence="1">
    <location>
        <begin position="120"/>
        <end position="142"/>
    </location>
</feature>
<gene>
    <name evidence="2" type="ORF">EDS130_LOCUS25672</name>
</gene>
<keyword evidence="1" id="KW-0472">Membrane</keyword>
<feature type="transmembrane region" description="Helical" evidence="1">
    <location>
        <begin position="79"/>
        <end position="100"/>
    </location>
</feature>
<evidence type="ECO:0000313" key="2">
    <source>
        <dbReference type="EMBL" id="CAF1206872.1"/>
    </source>
</evidence>
<keyword evidence="1" id="KW-1133">Transmembrane helix</keyword>
<proteinExistence type="predicted"/>
<accession>A0A814WVB6</accession>
<evidence type="ECO:0000313" key="3">
    <source>
        <dbReference type="Proteomes" id="UP000663852"/>
    </source>
</evidence>